<evidence type="ECO:0000259" key="2">
    <source>
        <dbReference type="PROSITE" id="PS51820"/>
    </source>
</evidence>
<dbReference type="NCBIfam" id="TIGR04183">
    <property type="entry name" value="Por_Secre_tail"/>
    <property type="match status" value="1"/>
</dbReference>
<dbReference type="Proteomes" id="UP001250698">
    <property type="component" value="Unassembled WGS sequence"/>
</dbReference>
<dbReference type="InterPro" id="IPR037524">
    <property type="entry name" value="PA14/GLEYA"/>
</dbReference>
<dbReference type="Gene3D" id="3.90.182.10">
    <property type="entry name" value="Toxin - Anthrax Protective Antigen,domain 1"/>
    <property type="match status" value="3"/>
</dbReference>
<feature type="domain" description="PA14" evidence="2">
    <location>
        <begin position="44"/>
        <end position="207"/>
    </location>
</feature>
<evidence type="ECO:0000256" key="1">
    <source>
        <dbReference type="SAM" id="SignalP"/>
    </source>
</evidence>
<dbReference type="InterPro" id="IPR026444">
    <property type="entry name" value="Secre_tail"/>
</dbReference>
<dbReference type="EMBL" id="JAWDJT010000005">
    <property type="protein sequence ID" value="MDU0370777.1"/>
    <property type="molecule type" value="Genomic_DNA"/>
</dbReference>
<feature type="signal peptide" evidence="1">
    <location>
        <begin position="1"/>
        <end position="30"/>
    </location>
</feature>
<dbReference type="PROSITE" id="PS51820">
    <property type="entry name" value="PA14"/>
    <property type="match status" value="3"/>
</dbReference>
<dbReference type="RefSeq" id="WP_315998255.1">
    <property type="nucleotide sequence ID" value="NZ_JAWDJT010000005.1"/>
</dbReference>
<feature type="domain" description="PA14" evidence="2">
    <location>
        <begin position="607"/>
        <end position="770"/>
    </location>
</feature>
<dbReference type="SUPFAM" id="SSF56988">
    <property type="entry name" value="Anthrax protective antigen"/>
    <property type="match status" value="3"/>
</dbReference>
<dbReference type="Gene3D" id="2.60.40.10">
    <property type="entry name" value="Immunoglobulins"/>
    <property type="match status" value="1"/>
</dbReference>
<dbReference type="Pfam" id="PF18962">
    <property type="entry name" value="Por_Secre_tail"/>
    <property type="match status" value="1"/>
</dbReference>
<dbReference type="InterPro" id="IPR013783">
    <property type="entry name" value="Ig-like_fold"/>
</dbReference>
<dbReference type="InterPro" id="IPR011658">
    <property type="entry name" value="PA14_dom"/>
</dbReference>
<name>A0ABU3THE9_9BACT</name>
<gene>
    <name evidence="3" type="ORF">ROI90_10260</name>
</gene>
<feature type="domain" description="PA14" evidence="2">
    <location>
        <begin position="326"/>
        <end position="489"/>
    </location>
</feature>
<dbReference type="SMART" id="SM00758">
    <property type="entry name" value="PA14"/>
    <property type="match status" value="3"/>
</dbReference>
<keyword evidence="1" id="KW-0732">Signal</keyword>
<comment type="caution">
    <text evidence="3">The sequence shown here is derived from an EMBL/GenBank/DDBJ whole genome shotgun (WGS) entry which is preliminary data.</text>
</comment>
<reference evidence="3 4" key="1">
    <citation type="submission" date="2023-10" db="EMBL/GenBank/DDBJ databases">
        <title>Hymenobacter endophyticus sp. nov., an isolate from the leaf tissues of wheat.</title>
        <authorList>
            <person name="Dai Y."/>
        </authorList>
    </citation>
    <scope>NUCLEOTIDE SEQUENCE [LARGE SCALE GENOMIC DNA]</scope>
    <source>
        <strain evidence="3 4">ZK17L-C2</strain>
    </source>
</reference>
<evidence type="ECO:0000313" key="3">
    <source>
        <dbReference type="EMBL" id="MDU0370777.1"/>
    </source>
</evidence>
<proteinExistence type="predicted"/>
<sequence>MTKISSLSHFKRVIYLIAAASLFVTTFANAQTPGCSGTDPSGQPASSGLYAEYYRGYFEDDPGFFSDNNHPVGLRRTEPDVNFTTSASFGNLLPVSDGSAQDPERFSLRLRGSLSIATAGSYTFYLTADDAAYLWLDNAALALPPAVSAAAINNGGRHAATTRSVTLTLPAGRHNVLILYGEDCCENTLVWEYEGPNIARQPVPTNALCTALVAQPSPPKGISYSPAVRALPTGSTRGSGTPVVDDGGAAATGFALSNASDLPAGISVNATTGVLTADATVPQGAYDVDVAVSNANGTSTFRNVFRFQVTAPLPSGCSGTDAGGEPASAGLYAEYFAGYFDDNLAFFTSATPGLTRTEPTVDFGSPDSFGNLLPVASGTQQNPEQFSLRLRGSLYIATAGSYTLYLTADDAAYLWLDNAALAAPAVRADATIDNSGLHPATTVAATITLSAGLHNLLLLYGDNAQDNVLRLEYESAGLGIARQVVPSTAFCGSVQPALPLPTALRYSPNALRVTVQTQAASAVPVVTSASPVTSYVLTNAASLPVGITINATTGQVLVDATVPEDTYQLDVAARNAGGSTVFEGALQVQIIARSPAGCSGLDGGGVEASSGLYAEFFPGYFNDDPAFFTSATPAQSRNVQVLNFGSTASWGNLTGAASGPTQDPNNFSARFRGRITVPATGSYTFYLTADDGAYLWLDNAALATTPTLTSATIQNGGIHPATTITATVQLTAGLHDMLVLYGEATGSNTLRLEYASPEAGISQQLVPAAGLCTTTSNAPLPVTLTRFGAVAQGSGVAATWETAQELNSAYFVLERSGNGQVFEPVGKIAAAGTTQQHQRYAYLDATPLTGINYYRLRQVDQDGTEALSAVVSVTFRGSLAARATLAPNPNQGTVIVRVELPQATAATLEIVDVRGGVVLRRQLPAAQVQEVPLDLTSVPQGVYLCRITSAGGVLTQRLVRE</sequence>
<keyword evidence="4" id="KW-1185">Reference proteome</keyword>
<protein>
    <submittedName>
        <fullName evidence="3">PA14 domain-containing protein</fullName>
    </submittedName>
</protein>
<accession>A0ABU3THE9</accession>
<dbReference type="Pfam" id="PF07691">
    <property type="entry name" value="PA14"/>
    <property type="match status" value="2"/>
</dbReference>
<organism evidence="3 4">
    <name type="scientific">Hymenobacter endophyticus</name>
    <dbReference type="NCBI Taxonomy" id="3076335"/>
    <lineage>
        <taxon>Bacteria</taxon>
        <taxon>Pseudomonadati</taxon>
        <taxon>Bacteroidota</taxon>
        <taxon>Cytophagia</taxon>
        <taxon>Cytophagales</taxon>
        <taxon>Hymenobacteraceae</taxon>
        <taxon>Hymenobacter</taxon>
    </lineage>
</organism>
<evidence type="ECO:0000313" key="4">
    <source>
        <dbReference type="Proteomes" id="UP001250698"/>
    </source>
</evidence>
<dbReference type="Pfam" id="PF05345">
    <property type="entry name" value="He_PIG"/>
    <property type="match status" value="1"/>
</dbReference>
<feature type="chain" id="PRO_5045804218" evidence="1">
    <location>
        <begin position="31"/>
        <end position="961"/>
    </location>
</feature>